<dbReference type="InterPro" id="IPR036063">
    <property type="entry name" value="Smr_dom_sf"/>
</dbReference>
<protein>
    <submittedName>
        <fullName evidence="6">Putative Small MutS-related domain</fullName>
    </submittedName>
</protein>
<dbReference type="Pfam" id="PF23276">
    <property type="entry name" value="TPR_24"/>
    <property type="match status" value="1"/>
</dbReference>
<dbReference type="Gene3D" id="3.30.1370.110">
    <property type="match status" value="1"/>
</dbReference>
<dbReference type="PROSITE" id="PS50828">
    <property type="entry name" value="SMR"/>
    <property type="match status" value="1"/>
</dbReference>
<keyword evidence="2" id="KW-0677">Repeat</keyword>
<dbReference type="Pfam" id="PF01535">
    <property type="entry name" value="PPR"/>
    <property type="match status" value="1"/>
</dbReference>
<evidence type="ECO:0000256" key="2">
    <source>
        <dbReference type="ARBA" id="ARBA00022737"/>
    </source>
</evidence>
<dbReference type="Proteomes" id="UP000054558">
    <property type="component" value="Unassembled WGS sequence"/>
</dbReference>
<organism evidence="6 7">
    <name type="scientific">Klebsormidium nitens</name>
    <name type="common">Green alga</name>
    <name type="synonym">Ulothrix nitens</name>
    <dbReference type="NCBI Taxonomy" id="105231"/>
    <lineage>
        <taxon>Eukaryota</taxon>
        <taxon>Viridiplantae</taxon>
        <taxon>Streptophyta</taxon>
        <taxon>Klebsormidiophyceae</taxon>
        <taxon>Klebsormidiales</taxon>
        <taxon>Klebsormidiaceae</taxon>
        <taxon>Klebsormidium</taxon>
    </lineage>
</organism>
<dbReference type="NCBIfam" id="TIGR00756">
    <property type="entry name" value="PPR"/>
    <property type="match status" value="5"/>
</dbReference>
<dbReference type="OrthoDB" id="42736at2759"/>
<dbReference type="AlphaFoldDB" id="A0A1Y1HMS0"/>
<comment type="similarity">
    <text evidence="1">Belongs to the PPR family. P subfamily.</text>
</comment>
<feature type="repeat" description="PPR" evidence="3">
    <location>
        <begin position="160"/>
        <end position="194"/>
    </location>
</feature>
<dbReference type="PANTHER" id="PTHR47447:SF17">
    <property type="entry name" value="OS12G0638900 PROTEIN"/>
    <property type="match status" value="1"/>
</dbReference>
<feature type="domain" description="Smr" evidence="5">
    <location>
        <begin position="598"/>
        <end position="735"/>
    </location>
</feature>
<feature type="repeat" description="PPR" evidence="3">
    <location>
        <begin position="373"/>
        <end position="407"/>
    </location>
</feature>
<dbReference type="EMBL" id="DF236990">
    <property type="protein sequence ID" value="GAQ79914.1"/>
    <property type="molecule type" value="Genomic_DNA"/>
</dbReference>
<reference evidence="6 7" key="1">
    <citation type="journal article" date="2014" name="Nat. Commun.">
        <title>Klebsormidium flaccidum genome reveals primary factors for plant terrestrial adaptation.</title>
        <authorList>
            <person name="Hori K."/>
            <person name="Maruyama F."/>
            <person name="Fujisawa T."/>
            <person name="Togashi T."/>
            <person name="Yamamoto N."/>
            <person name="Seo M."/>
            <person name="Sato S."/>
            <person name="Yamada T."/>
            <person name="Mori H."/>
            <person name="Tajima N."/>
            <person name="Moriyama T."/>
            <person name="Ikeuchi M."/>
            <person name="Watanabe M."/>
            <person name="Wada H."/>
            <person name="Kobayashi K."/>
            <person name="Saito M."/>
            <person name="Masuda T."/>
            <person name="Sasaki-Sekimoto Y."/>
            <person name="Mashiguchi K."/>
            <person name="Awai K."/>
            <person name="Shimojima M."/>
            <person name="Masuda S."/>
            <person name="Iwai M."/>
            <person name="Nobusawa T."/>
            <person name="Narise T."/>
            <person name="Kondo S."/>
            <person name="Saito H."/>
            <person name="Sato R."/>
            <person name="Murakawa M."/>
            <person name="Ihara Y."/>
            <person name="Oshima-Yamada Y."/>
            <person name="Ohtaka K."/>
            <person name="Satoh M."/>
            <person name="Sonobe K."/>
            <person name="Ishii M."/>
            <person name="Ohtani R."/>
            <person name="Kanamori-Sato M."/>
            <person name="Honoki R."/>
            <person name="Miyazaki D."/>
            <person name="Mochizuki H."/>
            <person name="Umetsu J."/>
            <person name="Higashi K."/>
            <person name="Shibata D."/>
            <person name="Kamiya Y."/>
            <person name="Sato N."/>
            <person name="Nakamura Y."/>
            <person name="Tabata S."/>
            <person name="Ida S."/>
            <person name="Kurokawa K."/>
            <person name="Ohta H."/>
        </authorList>
    </citation>
    <scope>NUCLEOTIDE SEQUENCE [LARGE SCALE GENOMIC DNA]</scope>
    <source>
        <strain evidence="6 7">NIES-2285</strain>
    </source>
</reference>
<evidence type="ECO:0000256" key="3">
    <source>
        <dbReference type="PROSITE-ProRule" id="PRU00708"/>
    </source>
</evidence>
<dbReference type="Pfam" id="PF13812">
    <property type="entry name" value="PPR_3"/>
    <property type="match status" value="1"/>
</dbReference>
<gene>
    <name evidence="6" type="ORF">KFL_000410130</name>
</gene>
<feature type="repeat" description="PPR" evidence="3">
    <location>
        <begin position="444"/>
        <end position="478"/>
    </location>
</feature>
<keyword evidence="7" id="KW-1185">Reference proteome</keyword>
<evidence type="ECO:0000259" key="5">
    <source>
        <dbReference type="PROSITE" id="PS50828"/>
    </source>
</evidence>
<dbReference type="SMART" id="SM00463">
    <property type="entry name" value="SMR"/>
    <property type="match status" value="1"/>
</dbReference>
<feature type="repeat" description="PPR" evidence="3">
    <location>
        <begin position="231"/>
        <end position="265"/>
    </location>
</feature>
<feature type="repeat" description="PPR" evidence="3">
    <location>
        <begin position="303"/>
        <end position="337"/>
    </location>
</feature>
<feature type="repeat" description="PPR" evidence="3">
    <location>
        <begin position="195"/>
        <end position="230"/>
    </location>
</feature>
<dbReference type="STRING" id="105231.A0A1Y1HMS0"/>
<dbReference type="InterPro" id="IPR011990">
    <property type="entry name" value="TPR-like_helical_dom_sf"/>
</dbReference>
<dbReference type="Gene3D" id="1.25.40.10">
    <property type="entry name" value="Tetratricopeptide repeat domain"/>
    <property type="match status" value="4"/>
</dbReference>
<name>A0A1Y1HMS0_KLENI</name>
<evidence type="ECO:0000313" key="7">
    <source>
        <dbReference type="Proteomes" id="UP000054558"/>
    </source>
</evidence>
<dbReference type="PANTHER" id="PTHR47447">
    <property type="entry name" value="OS03G0856100 PROTEIN"/>
    <property type="match status" value="1"/>
</dbReference>
<evidence type="ECO:0000256" key="4">
    <source>
        <dbReference type="SAM" id="MobiDB-lite"/>
    </source>
</evidence>
<feature type="region of interest" description="Disordered" evidence="4">
    <location>
        <begin position="1"/>
        <end position="52"/>
    </location>
</feature>
<evidence type="ECO:0000256" key="1">
    <source>
        <dbReference type="ARBA" id="ARBA00007626"/>
    </source>
</evidence>
<dbReference type="OMA" id="WEVAMER"/>
<dbReference type="PROSITE" id="PS51375">
    <property type="entry name" value="PPR"/>
    <property type="match status" value="7"/>
</dbReference>
<dbReference type="InterPro" id="IPR002885">
    <property type="entry name" value="PPR_rpt"/>
</dbReference>
<accession>A0A1Y1HMS0</accession>
<dbReference type="InterPro" id="IPR057027">
    <property type="entry name" value="TPR_mt"/>
</dbReference>
<evidence type="ECO:0000313" key="6">
    <source>
        <dbReference type="EMBL" id="GAQ79914.1"/>
    </source>
</evidence>
<sequence>MPAADARSCLSLGTSGPPPKPPPLPRPKLQSNTDLSGPPSAGDRSAPTGPFQTDLVQELRKVASLRRRGSDLDQCISQILARHLPKTSRGWTKALERIGRLPQGGPDLAVRVLAWLAENTEERVTEKQCSNILAAASRSGSTDVVERVFELMERRQVPRTTQHFNMALATYVRARRPSHTFALFQQMPAAGCKPSTVTFNTLISACGAVKGGVDRMRGVLREMTSAGVAADVITYNSALKVLGTKGLAEEAEELVAKMRAAGVRPSGVTYLILIDMYGRINGGLSQAEATFERMLKDRHVSPETAHVSAMMSAYARAGDCDSTEHLFRDLVSRGLAADHIVYVARLTAQGNAGRAAGVKSVFAEMQSAELTPNLIAWTALVDALARCGEYSEAENALGMMTSAGVRPSVRTFTALLDAYLGSGRFAEGRRLLTRMVSEFKCPANAAIYTVQIRHLCHVAADEEAAEVFRAMLSAGVRPDLHAYVCMMSALCKRLEEGGPAYGGARALMDAIGSCDAHEFRATVLLLDSSKTVEASGVYKLLDGVDELTYPQQCDFYSQLIGALWHQRLRGRAADVLDEARRRGVYRGAFVTRGEEWTADLHGVSPGAARMMLLVWFQELTELLHFAPGDPPGGLVAGEHAPRVKDQVDDGRLESHLSSSAASFTSTKEDGPIGGRVVLPRVVRAITGWGKHSKGEGEAVVGRAVGDLLRKLGAPFEPLRLGSYVASGDDVRAWLAQPGTAEKIAMRDEPEGRSSAQDSTKCKVLTAYGISSWVRWGEA</sequence>
<feature type="repeat" description="PPR" evidence="3">
    <location>
        <begin position="408"/>
        <end position="442"/>
    </location>
</feature>
<dbReference type="InterPro" id="IPR002625">
    <property type="entry name" value="Smr_dom"/>
</dbReference>
<proteinExistence type="inferred from homology"/>
<feature type="compositionally biased region" description="Pro residues" evidence="4">
    <location>
        <begin position="16"/>
        <end position="26"/>
    </location>
</feature>